<keyword evidence="1" id="KW-0812">Transmembrane</keyword>
<dbReference type="EMBL" id="CAJVPA010000011">
    <property type="protein sequence ID" value="CAG8225546.1"/>
    <property type="molecule type" value="Genomic_DNA"/>
</dbReference>
<dbReference type="AlphaFoldDB" id="A0A9W4I1G0"/>
<feature type="transmembrane region" description="Helical" evidence="1">
    <location>
        <begin position="255"/>
        <end position="276"/>
    </location>
</feature>
<keyword evidence="1" id="KW-1133">Transmembrane helix</keyword>
<proteinExistence type="predicted"/>
<comment type="caution">
    <text evidence="2">The sequence shown here is derived from an EMBL/GenBank/DDBJ whole genome shotgun (WGS) entry which is preliminary data.</text>
</comment>
<accession>A0A9W4I1G0</accession>
<keyword evidence="1" id="KW-0472">Membrane</keyword>
<organism evidence="2 3">
    <name type="scientific">Penicillium salamii</name>
    <dbReference type="NCBI Taxonomy" id="1612424"/>
    <lineage>
        <taxon>Eukaryota</taxon>
        <taxon>Fungi</taxon>
        <taxon>Dikarya</taxon>
        <taxon>Ascomycota</taxon>
        <taxon>Pezizomycotina</taxon>
        <taxon>Eurotiomycetes</taxon>
        <taxon>Eurotiomycetidae</taxon>
        <taxon>Eurotiales</taxon>
        <taxon>Aspergillaceae</taxon>
        <taxon>Penicillium</taxon>
    </lineage>
</organism>
<feature type="transmembrane region" description="Helical" evidence="1">
    <location>
        <begin position="189"/>
        <end position="208"/>
    </location>
</feature>
<dbReference type="Proteomes" id="UP001152646">
    <property type="component" value="Unassembled WGS sequence"/>
</dbReference>
<evidence type="ECO:0000256" key="1">
    <source>
        <dbReference type="SAM" id="Phobius"/>
    </source>
</evidence>
<feature type="transmembrane region" description="Helical" evidence="1">
    <location>
        <begin position="297"/>
        <end position="317"/>
    </location>
</feature>
<feature type="transmembrane region" description="Helical" evidence="1">
    <location>
        <begin position="229"/>
        <end position="249"/>
    </location>
</feature>
<reference evidence="2" key="1">
    <citation type="submission" date="2021-07" db="EMBL/GenBank/DDBJ databases">
        <authorList>
            <person name="Branca A.L. A."/>
        </authorList>
    </citation>
    <scope>NUCLEOTIDE SEQUENCE</scope>
</reference>
<gene>
    <name evidence="2" type="ORF">PSALAMII_LOCUS179</name>
</gene>
<feature type="transmembrane region" description="Helical" evidence="1">
    <location>
        <begin position="51"/>
        <end position="79"/>
    </location>
</feature>
<feature type="transmembrane region" description="Helical" evidence="1">
    <location>
        <begin position="381"/>
        <end position="407"/>
    </location>
</feature>
<sequence>MPRPANLRTGSTGYEYGQLRNNDTAYGKRDVADCKFPSIPKKADKTSKRNAIWGIIGTASFLMVGFMGVAIAFTVMFAVKSLNFRDYRPGNPSPDSPEYALYKNTRFEECYSTRASTANCAAILVALKRTGINKITGFGDNNLGYLGSNTVFDEGSRSISDWCEAMSCFNDYKVIPSTIRDSAIWPNLLTSWTASAGFVLGSLVQLCLQQKALYSKRNMYEPCKGLGDVHWYSWPFIVIDLCSFIWWWILFGKLVAAPESAATPFIVGWVIPWKYAGQFRYHPFSCAFRKNRRGQMVIRWTFYILAAIQWIASLYVIHVNFPSGLSTSWGLRAPNPSYDCVQSQIEAAPGASTCSATQICSRNWLFVDPGFEPAYQHSNSIIAIGIMFLALTLTALSPLAMMAFACFQREKSPGLSPRSMLRWSDPGPIAILSILSLFEIIVGCILVDDIVKRLGVTPDAAVIFDWECQAIHVALSPWRYYIDVHYEQGWRIAKMWFNS</sequence>
<dbReference type="OrthoDB" id="5429468at2759"/>
<evidence type="ECO:0000313" key="3">
    <source>
        <dbReference type="Proteomes" id="UP001152646"/>
    </source>
</evidence>
<protein>
    <submittedName>
        <fullName evidence="2">Uncharacterized protein</fullName>
    </submittedName>
</protein>
<name>A0A9W4I1G0_9EURO</name>
<evidence type="ECO:0000313" key="2">
    <source>
        <dbReference type="EMBL" id="CAG8225546.1"/>
    </source>
</evidence>